<feature type="region of interest" description="Disordered" evidence="1">
    <location>
        <begin position="706"/>
        <end position="742"/>
    </location>
</feature>
<reference evidence="2" key="1">
    <citation type="submission" date="2014-11" db="EMBL/GenBank/DDBJ databases">
        <authorList>
            <person name="Otto D Thomas"/>
            <person name="Naeem Raeece"/>
        </authorList>
    </citation>
    <scope>NUCLEOTIDE SEQUENCE</scope>
</reference>
<gene>
    <name evidence="2" type="ORF">Cvel_17583</name>
</gene>
<feature type="region of interest" description="Disordered" evidence="1">
    <location>
        <begin position="2203"/>
        <end position="2231"/>
    </location>
</feature>
<feature type="compositionally biased region" description="Low complexity" evidence="1">
    <location>
        <begin position="890"/>
        <end position="899"/>
    </location>
</feature>
<feature type="compositionally biased region" description="Gly residues" evidence="1">
    <location>
        <begin position="1189"/>
        <end position="1202"/>
    </location>
</feature>
<dbReference type="Pfam" id="PF14874">
    <property type="entry name" value="PapD-like"/>
    <property type="match status" value="1"/>
</dbReference>
<feature type="region of interest" description="Disordered" evidence="1">
    <location>
        <begin position="1174"/>
        <end position="1208"/>
    </location>
</feature>
<feature type="compositionally biased region" description="Basic and acidic residues" evidence="1">
    <location>
        <begin position="1116"/>
        <end position="1126"/>
    </location>
</feature>
<protein>
    <submittedName>
        <fullName evidence="2">Uncharacterized protein</fullName>
    </submittedName>
</protein>
<feature type="region of interest" description="Disordered" evidence="1">
    <location>
        <begin position="431"/>
        <end position="459"/>
    </location>
</feature>
<feature type="region of interest" description="Disordered" evidence="1">
    <location>
        <begin position="885"/>
        <end position="924"/>
    </location>
</feature>
<feature type="region of interest" description="Disordered" evidence="1">
    <location>
        <begin position="1109"/>
        <end position="1129"/>
    </location>
</feature>
<feature type="region of interest" description="Disordered" evidence="1">
    <location>
        <begin position="1806"/>
        <end position="1872"/>
    </location>
</feature>
<feature type="compositionally biased region" description="Basic and acidic residues" evidence="1">
    <location>
        <begin position="718"/>
        <end position="729"/>
    </location>
</feature>
<feature type="compositionally biased region" description="Pro residues" evidence="1">
    <location>
        <begin position="730"/>
        <end position="742"/>
    </location>
</feature>
<evidence type="ECO:0000256" key="1">
    <source>
        <dbReference type="SAM" id="MobiDB-lite"/>
    </source>
</evidence>
<dbReference type="PANTHER" id="PTHR21963:SF1">
    <property type="entry name" value="SPERM-ASSOCIATED ANTIGEN 17"/>
    <property type="match status" value="1"/>
</dbReference>
<feature type="region of interest" description="Disordered" evidence="1">
    <location>
        <begin position="1"/>
        <end position="24"/>
    </location>
</feature>
<organism evidence="2">
    <name type="scientific">Chromera velia CCMP2878</name>
    <dbReference type="NCBI Taxonomy" id="1169474"/>
    <lineage>
        <taxon>Eukaryota</taxon>
        <taxon>Sar</taxon>
        <taxon>Alveolata</taxon>
        <taxon>Colpodellida</taxon>
        <taxon>Chromeraceae</taxon>
        <taxon>Chromera</taxon>
    </lineage>
</organism>
<name>A0A0G4FL63_9ALVE</name>
<dbReference type="GO" id="GO:1990716">
    <property type="term" value="C:axonemal central apparatus"/>
    <property type="evidence" value="ECO:0007669"/>
    <property type="project" value="TreeGrafter"/>
</dbReference>
<feature type="region of interest" description="Disordered" evidence="1">
    <location>
        <begin position="803"/>
        <end position="843"/>
    </location>
</feature>
<accession>A0A0G4FL63</accession>
<feature type="compositionally biased region" description="Basic and acidic residues" evidence="1">
    <location>
        <begin position="1856"/>
        <end position="1872"/>
    </location>
</feature>
<dbReference type="InterPro" id="IPR026173">
    <property type="entry name" value="SPAG17"/>
</dbReference>
<dbReference type="VEuPathDB" id="CryptoDB:Cvel_17583"/>
<feature type="region of interest" description="Disordered" evidence="1">
    <location>
        <begin position="45"/>
        <end position="71"/>
    </location>
</feature>
<dbReference type="GO" id="GO:1904158">
    <property type="term" value="P:axonemal central apparatus assembly"/>
    <property type="evidence" value="ECO:0007669"/>
    <property type="project" value="TreeGrafter"/>
</dbReference>
<feature type="compositionally biased region" description="Basic and acidic residues" evidence="1">
    <location>
        <begin position="1272"/>
        <end position="1285"/>
    </location>
</feature>
<feature type="region of interest" description="Disordered" evidence="1">
    <location>
        <begin position="165"/>
        <end position="196"/>
    </location>
</feature>
<feature type="region of interest" description="Disordered" evidence="1">
    <location>
        <begin position="2112"/>
        <end position="2155"/>
    </location>
</feature>
<sequence length="2580" mass="276309">MAPKAPPKGGGNTRFAPDAEEPVDLPDIEVQVPEVGVATIIVNGRLPVPPPQATPAEGEAPPPADATPPFDAAGKFATWAREISANPPAEGEPHPLGDSPVAKSRVIVLTKEDLSPFAVENGWRDPKEGGDLPASIIYKCVKKLQDDWVSALKIKKTNALKKEKAAALEKEKEEKDNEGGEKPSDASPPSPDSSATSSLDVILIISDLLPLKEASAEPTPEAEAAYVSALTEHFSLMSEEGVSVSSLIYLDPASEKTSPTEYADVSLIPPLVSEFHQAVQKAPAQSPLANAVLLRLQDIAARFKEETAEALALEVLRKASGLETDRAEFKAFLQSRTTTSVPLLSADAAGKQEGESAAAADSSEAKEKETAEDAGGEGATGDGTGEVKADKGTADFRDMRLLLSSTLLPKGADPRSSPSLEWAKSATATAIGGGGITQKTDTGPPLAHPAGSTGRSLETVPIVPSRDGVTLRHFGRTFPGGESVVESSKKVFEYRKAPGHRRQFLPEFATLPPERRAALRTRIYPFLDWLPSCQIEHNLLIREFRLLFERCQTERPWKFLDRVFVERIPKDLVAQAVGEALGSCEAFVASAYFERRDALILALHHRSLPAKAVWHSWKAPWQCAPSFPEWLSFLRQQTGEKDKEAESTGLFSLDARTFGHLRAVEKMLSPADGSVVICTKMHRGATSAVEFPPNAEKLPVTEEEIAARKKAEKKKPRRGQEEEPPKDPFEPPPDPPVFIPPPLVEDRKAVVFKGSLAMGMVTDKSWIAQKQQMTETIRAFRTKEAILRIQAEKEALEAAEAAAAAADPKAAKGKDAGKKKDEAAADEAEAPAPPELPKSAEESRLESLDFGVFWLALPDGARLTTSLATGGAFTQAQMEPPIPEVELPSEGAAAGEGAAPAGGEGAAEGEGEEAGEKGAVEPVPEPDPVYAWPEDVQDLGALTTLTLASGQVLRVKPDGTLITFHPEAARDVLLQMVADVHKVAVGGNVKRFPGGVTWSAQTTAEGEAATGAAGDGGGAAGTGGVKDLFRRRIFFGCGEDVETSRSVSTKGVVARQLLSGRREVFYPDGTTSVRNPTIEELQARRGEILREHARDSGGSTDGAVAVEAEESGEAAADGKEKEKQKDVPGGSKVAANLFFDSLVELYGEKCFKDIMQVARPFDIAAMMDAARKAAGSRPGSAGNPQDGQGDAGQAGGEGGSADAGGDIEVPKPEVDLEIASDPFGLGRLDQGIPGQWLVTKVDGTRVARLSVDCDMSVPIVDLTPPVAEVEDSGGKGKKDKDKKAAEEEDEKAALPPPRPAVSLQEFFGATLLADGTLEYELPPASSASYRDPDQWQKTAVCETGAVVVEADEEALEEVKTALFPDGSRISSARTRKTAKRKEGPWRYRVEKPGGPFVSSIITIPAGEAGQAGAETVRMLVESPDGSHLEVFRERAAVKVQVFDPNSFTPRKEMKLFFRNAVCQLVHPQGPVIRIHPNGQVLVAGPDRDAGERLRVRELMSDSAKPRIESFSKENDGLWIGDCWKNALGTFDSDRSSYALRGDGQVDLVLGVAVSLEAPPSPRCAVPRFPYRHADAKFLPLPEMAPEPRLFVLYGDSGEAEEIITAGRAAELLTQARNAERTTVQDPKPLEHPFEGCTSHAILHSSSSAVPALPLPPLPVPPVAAGPLTHNPLVPEVVEPHKATLSPYNASTFHVGSNPVVIPRTATLTLGGDRDLQGDDNLGNILSGGGAGVNAGGRFPGAATVVGSPTSVVVDRSLEFCSYRHLLEYQSLDETQLQKFEEGVHQFIQWESEHAAAHAYLQSNPAFKESEEESGNGRGGAGAKDASKGGKKGAKGKASSSKSTQNKKDTGSSNKDAPTEETRVVPPPRDDIHIPFLERASFKVRQQEQPDRSALHWLDLSLGIEEDKKRDTGAARFRKSIRRYEVHGGDDGAGAAKQAESEIDANAEIKPKDVVPVLGPHATESQRTALQRRQDEALATFESNTASLEPQPPSIVGAPDGMVTNPSGILSFSTAKANRTQNVTVKSSSTLRTKETVPIPAPARSFHYFQSEQGLRFLCEQGLVDHPVANGTYSVKSLISATQGLGAGEHGRSFADLGTAEVELAASAAAAAEGTDGQVNVEGEMNPGDGNSGKTARRQNDSNIPPKGSAWNPSLPTVANFRPVGYESEQQAIARERLLQRKREMERQLDSMDPQDDNIAELQTAGEESGGESGRVTATGTRSGSRLKEGTSLKEGGLQEPKRVYMHGSEGFSLPANAPFAPFRLGTMDVPGLPMDKVRADLLKKFPPENAPHPAKKSAHFDVYGRPREVVKKIPNEHALMTQNNDFLIVEGPVDRRVRIASVASKKNAVQAPSVAEVRKSGAHVTLAAGQERATEGGRLPSWSHVSWHRRRGVVQASVDFMQTSTMQGLGDPLCLVRVEPSAFRFGYLRQGGLYRMCLKLRNLDVDACRFAVHCPRSPVVSVHSPSHLVPPGLHLTLTAEINAKEVERVGILVEVVHKAHVIKIPVTADILAPGLFDALDVESTKRRGRCLLRRCVEMVADPRELQQKKAPTELPEPAGVHGFEDPDETESRKLTAVDLI</sequence>
<feature type="region of interest" description="Disordered" evidence="1">
    <location>
        <begin position="348"/>
        <end position="392"/>
    </location>
</feature>
<feature type="compositionally biased region" description="Basic and acidic residues" evidence="1">
    <location>
        <begin position="2569"/>
        <end position="2580"/>
    </location>
</feature>
<feature type="compositionally biased region" description="Basic and acidic residues" evidence="1">
    <location>
        <begin position="165"/>
        <end position="184"/>
    </location>
</feature>
<feature type="region of interest" description="Disordered" evidence="1">
    <location>
        <begin position="1264"/>
        <end position="1298"/>
    </location>
</feature>
<feature type="compositionally biased region" description="Basic and acidic residues" evidence="1">
    <location>
        <begin position="809"/>
        <end position="823"/>
    </location>
</feature>
<dbReference type="EMBL" id="CDMZ01000456">
    <property type="protein sequence ID" value="CEM14721.1"/>
    <property type="molecule type" value="Genomic_DNA"/>
</dbReference>
<dbReference type="PANTHER" id="PTHR21963">
    <property type="entry name" value="PF6"/>
    <property type="match status" value="1"/>
</dbReference>
<proteinExistence type="predicted"/>
<feature type="compositionally biased region" description="Basic residues" evidence="1">
    <location>
        <begin position="708"/>
        <end position="717"/>
    </location>
</feature>
<evidence type="ECO:0000313" key="2">
    <source>
        <dbReference type="EMBL" id="CEM14721.1"/>
    </source>
</evidence>
<feature type="region of interest" description="Disordered" evidence="1">
    <location>
        <begin position="2546"/>
        <end position="2580"/>
    </location>
</feature>